<gene>
    <name evidence="1" type="ORF">TPC1_31675</name>
</gene>
<feature type="non-terminal residue" evidence="1">
    <location>
        <position position="328"/>
    </location>
</feature>
<proteinExistence type="predicted"/>
<feature type="non-terminal residue" evidence="1">
    <location>
        <position position="1"/>
    </location>
</feature>
<dbReference type="AlphaFoldDB" id="A0A146JW82"/>
<sequence>FMQQQIYQYLLQLQQAKKINAVEFQFFVNNNRTLNIQQIESYLKQKYGPQYIPQPRIQQNQNLDVVQTEAPIQTLQPVIEPLTIIRSPQIIKQDMFTQMTPQLNTYAQMQTVYNSPYFQAKNSQLQQQSPQESFQTMQSPQPSYLHIVQSPPLQMQEMSKSTIQTSLEQNYDIQMQKNLNSFLNVNSRCFKSNECLKILKALKPALTAFLLTSLSQETVNQLFVLSRQQNFLYFEYFANDKLKLRLDLNQKLHQKCFFNYLLNQWNLKFEAQFVENIIGFGKQFGFESLKEFKRAGSLKRKFCEGDEGLTVEELVCLGGALDLLVEFG</sequence>
<evidence type="ECO:0000313" key="1">
    <source>
        <dbReference type="EMBL" id="JAP88830.1"/>
    </source>
</evidence>
<reference evidence="1" key="1">
    <citation type="submission" date="2015-07" db="EMBL/GenBank/DDBJ databases">
        <title>Adaptation to a free-living lifestyle via gene acquisitions in the diplomonad Trepomonas sp. PC1.</title>
        <authorList>
            <person name="Xu F."/>
            <person name="Jerlstrom-Hultqvist J."/>
            <person name="Kolisko M."/>
            <person name="Simpson A.G.B."/>
            <person name="Roger A.J."/>
            <person name="Svard S.G."/>
            <person name="Andersson J.O."/>
        </authorList>
    </citation>
    <scope>NUCLEOTIDE SEQUENCE</scope>
    <source>
        <strain evidence="1">PC1</strain>
    </source>
</reference>
<accession>A0A146JW82</accession>
<name>A0A146JW82_9EUKA</name>
<dbReference type="EMBL" id="GDID01007776">
    <property type="protein sequence ID" value="JAP88830.1"/>
    <property type="molecule type" value="Transcribed_RNA"/>
</dbReference>
<protein>
    <submittedName>
        <fullName evidence="1">Uncharacterized protein</fullName>
    </submittedName>
</protein>
<organism evidence="1">
    <name type="scientific">Trepomonas sp. PC1</name>
    <dbReference type="NCBI Taxonomy" id="1076344"/>
    <lineage>
        <taxon>Eukaryota</taxon>
        <taxon>Metamonada</taxon>
        <taxon>Diplomonadida</taxon>
        <taxon>Hexamitidae</taxon>
        <taxon>Hexamitinae</taxon>
        <taxon>Trepomonas</taxon>
    </lineage>
</organism>